<feature type="non-terminal residue" evidence="3">
    <location>
        <position position="1"/>
    </location>
</feature>
<reference evidence="3" key="1">
    <citation type="submission" date="2023-03" db="EMBL/GenBank/DDBJ databases">
        <title>Electrophorus voltai genome.</title>
        <authorList>
            <person name="Bian C."/>
        </authorList>
    </citation>
    <scope>NUCLEOTIDE SEQUENCE</scope>
    <source>
        <strain evidence="3">CB-2022</strain>
        <tissue evidence="3">Muscle</tissue>
    </source>
</reference>
<evidence type="ECO:0000256" key="1">
    <source>
        <dbReference type="SAM" id="Coils"/>
    </source>
</evidence>
<evidence type="ECO:0000259" key="2">
    <source>
        <dbReference type="PROSITE" id="PS50188"/>
    </source>
</evidence>
<dbReference type="SUPFAM" id="SSF49899">
    <property type="entry name" value="Concanavalin A-like lectins/glucanases"/>
    <property type="match status" value="1"/>
</dbReference>
<dbReference type="Pfam" id="PF13765">
    <property type="entry name" value="PRY"/>
    <property type="match status" value="1"/>
</dbReference>
<dbReference type="InterPro" id="IPR006574">
    <property type="entry name" value="PRY"/>
</dbReference>
<gene>
    <name evidence="3" type="ORF">P4O66_016408</name>
</gene>
<dbReference type="SMART" id="SM00449">
    <property type="entry name" value="SPRY"/>
    <property type="match status" value="1"/>
</dbReference>
<accession>A0AAD9DQA5</accession>
<sequence length="412" mass="45641">VMSAEYGLFDLAVVSLRDSEQEGDSGMKGNADDHLYNMDFQTNKSKDPDLNGSTFSYTNGTMNMGSSSELTTTGELKVCSVHELPLDRYCSTEGKLTCSLCVTRGSCQGHRVTELVVRATAVRNQLVDICEKMQLQSLRIERFIKHTLTAKERAVQVEASIARERVVAQVNSVREALEEEEQRLLEAVQREQERVEQCLLTQQVHWNKALDTLTQARTRLVHTLTHSTDAALMVTHSLISLRFDERTVSPLLSLSPDGHTLTFIPKRRGQAPPYDPARFDSWPNALCSYALSSGTHAWLLEVGTSAAFKVGVCYSSMGRKGSGNDARLGYNAKSWVLSHYDGNFSFCHSGCNVAIAMVKRPSRVGLLLDWSAHTLLFYDPDSKAVLHAVRQVFSEPLLPACAVADQSISIVH</sequence>
<dbReference type="InterPro" id="IPR001870">
    <property type="entry name" value="B30.2/SPRY"/>
</dbReference>
<keyword evidence="4" id="KW-1185">Reference proteome</keyword>
<organism evidence="3 4">
    <name type="scientific">Electrophorus voltai</name>
    <dbReference type="NCBI Taxonomy" id="2609070"/>
    <lineage>
        <taxon>Eukaryota</taxon>
        <taxon>Metazoa</taxon>
        <taxon>Chordata</taxon>
        <taxon>Craniata</taxon>
        <taxon>Vertebrata</taxon>
        <taxon>Euteleostomi</taxon>
        <taxon>Actinopterygii</taxon>
        <taxon>Neopterygii</taxon>
        <taxon>Teleostei</taxon>
        <taxon>Ostariophysi</taxon>
        <taxon>Gymnotiformes</taxon>
        <taxon>Gymnotoidei</taxon>
        <taxon>Gymnotidae</taxon>
        <taxon>Electrophorus</taxon>
    </lineage>
</organism>
<dbReference type="InterPro" id="IPR013320">
    <property type="entry name" value="ConA-like_dom_sf"/>
</dbReference>
<proteinExistence type="predicted"/>
<feature type="coiled-coil region" evidence="1">
    <location>
        <begin position="163"/>
        <end position="194"/>
    </location>
</feature>
<evidence type="ECO:0000313" key="4">
    <source>
        <dbReference type="Proteomes" id="UP001239994"/>
    </source>
</evidence>
<dbReference type="InterPro" id="IPR043136">
    <property type="entry name" value="B30.2/SPRY_sf"/>
</dbReference>
<dbReference type="SMART" id="SM00589">
    <property type="entry name" value="PRY"/>
    <property type="match status" value="1"/>
</dbReference>
<dbReference type="SUPFAM" id="SSF57845">
    <property type="entry name" value="B-box zinc-binding domain"/>
    <property type="match status" value="1"/>
</dbReference>
<dbReference type="Pfam" id="PF00622">
    <property type="entry name" value="SPRY"/>
    <property type="match status" value="1"/>
</dbReference>
<protein>
    <recommendedName>
        <fullName evidence="2">B30.2/SPRY domain-containing protein</fullName>
    </recommendedName>
</protein>
<dbReference type="InterPro" id="IPR050143">
    <property type="entry name" value="TRIM/RBCC"/>
</dbReference>
<dbReference type="Gene3D" id="2.60.120.920">
    <property type="match status" value="1"/>
</dbReference>
<dbReference type="PROSITE" id="PS50188">
    <property type="entry name" value="B302_SPRY"/>
    <property type="match status" value="1"/>
</dbReference>
<dbReference type="Proteomes" id="UP001239994">
    <property type="component" value="Unassembled WGS sequence"/>
</dbReference>
<keyword evidence="1" id="KW-0175">Coiled coil</keyword>
<name>A0AAD9DQA5_9TELE</name>
<dbReference type="AlphaFoldDB" id="A0AAD9DQA5"/>
<dbReference type="Gene3D" id="3.30.160.60">
    <property type="entry name" value="Classic Zinc Finger"/>
    <property type="match status" value="1"/>
</dbReference>
<evidence type="ECO:0000313" key="3">
    <source>
        <dbReference type="EMBL" id="KAK1787922.1"/>
    </source>
</evidence>
<dbReference type="PRINTS" id="PR01407">
    <property type="entry name" value="BUTYPHLNCDUF"/>
</dbReference>
<feature type="domain" description="B30.2/SPRY" evidence="2">
    <location>
        <begin position="221"/>
        <end position="412"/>
    </location>
</feature>
<dbReference type="InterPro" id="IPR003879">
    <property type="entry name" value="Butyrophylin_SPRY"/>
</dbReference>
<dbReference type="CDD" id="cd12904">
    <property type="entry name" value="SPRY_BSPRY"/>
    <property type="match status" value="1"/>
</dbReference>
<dbReference type="PANTHER" id="PTHR24103">
    <property type="entry name" value="E3 UBIQUITIN-PROTEIN LIGASE TRIM"/>
    <property type="match status" value="1"/>
</dbReference>
<dbReference type="InterPro" id="IPR003877">
    <property type="entry name" value="SPRY_dom"/>
</dbReference>
<dbReference type="EMBL" id="JAROKS010000023">
    <property type="protein sequence ID" value="KAK1787922.1"/>
    <property type="molecule type" value="Genomic_DNA"/>
</dbReference>
<comment type="caution">
    <text evidence="3">The sequence shown here is derived from an EMBL/GenBank/DDBJ whole genome shotgun (WGS) entry which is preliminary data.</text>
</comment>